<accession>A0ABR0KUZ9</accession>
<sequence length="157" mass="17874">MEFGRAMGNDEPVTPVFPNSDYCTGIAGVIAIIEALIRRSEKGGSYVIDVALNYYSQWLVNSCGVYTDDVWQRVWNANGRRSFRHYHNMLYSIPLVLGMIRANSEEKLFRPEFFEDREVKHLGTSIRAVKPILQFPEGKVELGFNVGTRTNGVDQPR</sequence>
<proteinExistence type="predicted"/>
<reference evidence="1 2" key="1">
    <citation type="submission" date="2023-08" db="EMBL/GenBank/DDBJ databases">
        <title>Black Yeasts Isolated from many extreme environments.</title>
        <authorList>
            <person name="Coleine C."/>
            <person name="Stajich J.E."/>
            <person name="Selbmann L."/>
        </authorList>
    </citation>
    <scope>NUCLEOTIDE SEQUENCE [LARGE SCALE GENOMIC DNA]</scope>
    <source>
        <strain evidence="1 2">CCFEE 536</strain>
    </source>
</reference>
<comment type="caution">
    <text evidence="1">The sequence shown here is derived from an EMBL/GenBank/DDBJ whole genome shotgun (WGS) entry which is preliminary data.</text>
</comment>
<dbReference type="InterPro" id="IPR052985">
    <property type="entry name" value="CoA-trans_III_biosynth/detox"/>
</dbReference>
<gene>
    <name evidence="1" type="ORF">LTR16_000023</name>
</gene>
<evidence type="ECO:0000313" key="2">
    <source>
        <dbReference type="Proteomes" id="UP001357485"/>
    </source>
</evidence>
<evidence type="ECO:0000313" key="1">
    <source>
        <dbReference type="EMBL" id="KAK5132143.1"/>
    </source>
</evidence>
<keyword evidence="2" id="KW-1185">Reference proteome</keyword>
<dbReference type="Gene3D" id="3.40.50.10540">
    <property type="entry name" value="Crotonobetainyl-coa:carnitine coa-transferase, domain 1"/>
    <property type="match status" value="1"/>
</dbReference>
<dbReference type="EMBL" id="JAVRRA010024618">
    <property type="protein sequence ID" value="KAK5132143.1"/>
    <property type="molecule type" value="Genomic_DNA"/>
</dbReference>
<name>A0ABR0KUZ9_9PEZI</name>
<organism evidence="1 2">
    <name type="scientific">Cryomyces antarcticus</name>
    <dbReference type="NCBI Taxonomy" id="329879"/>
    <lineage>
        <taxon>Eukaryota</taxon>
        <taxon>Fungi</taxon>
        <taxon>Dikarya</taxon>
        <taxon>Ascomycota</taxon>
        <taxon>Pezizomycotina</taxon>
        <taxon>Dothideomycetes</taxon>
        <taxon>Dothideomycetes incertae sedis</taxon>
        <taxon>Cryomyces</taxon>
    </lineage>
</organism>
<dbReference type="Proteomes" id="UP001357485">
    <property type="component" value="Unassembled WGS sequence"/>
</dbReference>
<dbReference type="SUPFAM" id="SSF89796">
    <property type="entry name" value="CoA-transferase family III (CaiB/BaiF)"/>
    <property type="match status" value="1"/>
</dbReference>
<protein>
    <submittedName>
        <fullName evidence="1">Uncharacterized protein</fullName>
    </submittedName>
</protein>
<dbReference type="PANTHER" id="PTHR48229">
    <property type="entry name" value="CAIB/BAIF FAMILY ENZYME (AFU_ORTHOLOGUE AFUA_1G05360)-RELATED"/>
    <property type="match status" value="1"/>
</dbReference>
<dbReference type="InterPro" id="IPR023606">
    <property type="entry name" value="CoA-Trfase_III_dom_1_sf"/>
</dbReference>
<dbReference type="PANTHER" id="PTHR48229:SF2">
    <property type="entry name" value="CAIB_BAIF FAMILY PROTEIN"/>
    <property type="match status" value="1"/>
</dbReference>